<sequence length="601" mass="67271">MSKPWQEPSFGDLKIKDKIVEGEFRTGWPRLVPAPARIRPIGDPNTYIENYDEKRRRAFPSILRDEGVSYSRIRLIGRQSAGVDKPDPFPTLLVETTSYEGAWSNAVLKLVKALKKSTVKHRGPIHVEIVERGYDDPRVLPIEAYDTVLPIWRDDLGPSVVQTLAEFRVQWKLLSLVKMGCCPVSEFDRQARPPLPVMLVEAWDANKEVWEREVLPRLKGLIADTKIANVEIWQAYEYGDNEVLQVSRLPERTWWERPLRIGDGLGPQGGPAIGTLGGFLDLEDQEKKSTTCILTSFNAVRNCPGVAPRPDSPPEKAFISRNIMDPDSRPILKSPNDPDVERKIELVQREIEGLKREIYREGQPAGSPPCIADLAEKGDQRAIEALEVSRRMLTILDDQAGKLSEPTQFIAGSVRAVSGFAYHDSKKIALDWALVDVPPDRPVDLQFQRDNQLQGDLDLPFWTRREFSGWKKISSFKTGDVLKVGRATGWSSGQLNYARAWLNFRKEEEGALGGQQVYGTVVECMRIDNPRGQRHPFSIGGDTGSMMLDADDGACVGLLFSGDEGETYGLMTPIEDVFASVEEVTGCKVVKPQLISETCGF</sequence>
<dbReference type="EMBL" id="VCHE01000027">
    <property type="protein sequence ID" value="KAB2576105.1"/>
    <property type="molecule type" value="Genomic_DNA"/>
</dbReference>
<name>A0A5N5DEG5_9PEZI</name>
<evidence type="ECO:0000313" key="2">
    <source>
        <dbReference type="Proteomes" id="UP000325902"/>
    </source>
</evidence>
<evidence type="ECO:0000313" key="1">
    <source>
        <dbReference type="EMBL" id="KAB2576105.1"/>
    </source>
</evidence>
<organism evidence="1 2">
    <name type="scientific">Lasiodiplodia theobromae</name>
    <dbReference type="NCBI Taxonomy" id="45133"/>
    <lineage>
        <taxon>Eukaryota</taxon>
        <taxon>Fungi</taxon>
        <taxon>Dikarya</taxon>
        <taxon>Ascomycota</taxon>
        <taxon>Pezizomycotina</taxon>
        <taxon>Dothideomycetes</taxon>
        <taxon>Dothideomycetes incertae sedis</taxon>
        <taxon>Botryosphaeriales</taxon>
        <taxon>Botryosphaeriaceae</taxon>
        <taxon>Lasiodiplodia</taxon>
    </lineage>
</organism>
<accession>A0A5N5DEG5</accession>
<dbReference type="Proteomes" id="UP000325902">
    <property type="component" value="Unassembled WGS sequence"/>
</dbReference>
<keyword evidence="2" id="KW-1185">Reference proteome</keyword>
<dbReference type="OrthoDB" id="5351220at2759"/>
<gene>
    <name evidence="1" type="ORF">DBV05_g5269</name>
</gene>
<reference evidence="1 2" key="1">
    <citation type="journal article" date="2019" name="Sci. Rep.">
        <title>A multi-omics analysis of the grapevine pathogen Lasiodiplodia theobromae reveals that temperature affects the expression of virulence- and pathogenicity-related genes.</title>
        <authorList>
            <person name="Felix C."/>
            <person name="Meneses R."/>
            <person name="Goncalves M.F.M."/>
            <person name="Tilleman L."/>
            <person name="Duarte A.S."/>
            <person name="Jorrin-Novo J.V."/>
            <person name="Van de Peer Y."/>
            <person name="Deforce D."/>
            <person name="Van Nieuwerburgh F."/>
            <person name="Esteves A.C."/>
            <person name="Alves A."/>
        </authorList>
    </citation>
    <scope>NUCLEOTIDE SEQUENCE [LARGE SCALE GENOMIC DNA]</scope>
    <source>
        <strain evidence="1 2">LA-SOL3</strain>
    </source>
</reference>
<comment type="caution">
    <text evidence="1">The sequence shown here is derived from an EMBL/GenBank/DDBJ whole genome shotgun (WGS) entry which is preliminary data.</text>
</comment>
<dbReference type="AlphaFoldDB" id="A0A5N5DEG5"/>
<proteinExistence type="predicted"/>
<protein>
    <submittedName>
        <fullName evidence="1">Uncharacterized protein</fullName>
    </submittedName>
</protein>